<dbReference type="PANTHER" id="PTHR13501">
    <property type="entry name" value="CHLOROPLAST 50S RIBOSOMAL PROTEIN L22-RELATED"/>
    <property type="match status" value="1"/>
</dbReference>
<dbReference type="InParanoid" id="E9DTE7"/>
<keyword evidence="7" id="KW-1185">Reference proteome</keyword>
<dbReference type="AlphaFoldDB" id="E9DTE7"/>
<dbReference type="OMA" id="QRQYYSW"/>
<feature type="compositionally biased region" description="Low complexity" evidence="5">
    <location>
        <begin position="1"/>
        <end position="13"/>
    </location>
</feature>
<dbReference type="STRING" id="655827.E9DTE7"/>
<dbReference type="GeneID" id="19245096"/>
<proteinExistence type="inferred from homology"/>
<dbReference type="HOGENOM" id="CLU_057182_0_0_1"/>
<comment type="similarity">
    <text evidence="1 4">Belongs to the universal ribosomal protein uL22 family.</text>
</comment>
<dbReference type="Proteomes" id="UP000002499">
    <property type="component" value="Unassembled WGS sequence"/>
</dbReference>
<dbReference type="InterPro" id="IPR001063">
    <property type="entry name" value="Ribosomal_uL22"/>
</dbReference>
<dbReference type="PANTHER" id="PTHR13501:SF10">
    <property type="entry name" value="LARGE RIBOSOMAL SUBUNIT PROTEIN UL22M"/>
    <property type="match status" value="1"/>
</dbReference>
<protein>
    <submittedName>
        <fullName evidence="6">Mitochondrial large ribosomal subunit</fullName>
    </submittedName>
</protein>
<feature type="compositionally biased region" description="Polar residues" evidence="5">
    <location>
        <begin position="52"/>
        <end position="64"/>
    </location>
</feature>
<dbReference type="GO" id="GO:0003735">
    <property type="term" value="F:structural constituent of ribosome"/>
    <property type="evidence" value="ECO:0007669"/>
    <property type="project" value="InterPro"/>
</dbReference>
<dbReference type="EMBL" id="GL698472">
    <property type="protein sequence ID" value="EFY93002.1"/>
    <property type="molecule type" value="Genomic_DNA"/>
</dbReference>
<dbReference type="InterPro" id="IPR036394">
    <property type="entry name" value="Ribosomal_uL22_sf"/>
</dbReference>
<accession>E9DTE7</accession>
<sequence>MSLRLASRRLALSGGPSPVRPSLPNACSTTTTQIRTKWSVNIFKGWGKSGTKDSPSSRTPQDATSELDDPKKRAAFLERNMHGSVSDNIFQDEIDAARPSSAKEATAQQQQEQKTRENMAMVTDPDPRSRIRWQRKKVIQMVRSNGAVSKEDRIKATERQLLHKSHFMPTSVKKLVMLSRQIAGKPVDEAISQMQWSKKKMAAEVKYYLEEARDLAIAQRGMGLGKVNGEVFDKPRKIFTREGKWIEVTDPTRMYVAQSWVGRGPWRGKEIDYKGRGRMGVIQHPSTSFTVLLKEEKTRIREHEEREAKKAAKGPWVHLPNRRVHGQRPYYSW</sequence>
<evidence type="ECO:0000256" key="3">
    <source>
        <dbReference type="ARBA" id="ARBA00023274"/>
    </source>
</evidence>
<dbReference type="KEGG" id="maw:19245096"/>
<feature type="region of interest" description="Disordered" evidence="5">
    <location>
        <begin position="45"/>
        <end position="69"/>
    </location>
</feature>
<dbReference type="InterPro" id="IPR047867">
    <property type="entry name" value="Ribosomal_uL22_bac/org-type"/>
</dbReference>
<keyword evidence="2 4" id="KW-0689">Ribosomal protein</keyword>
<evidence type="ECO:0000313" key="6">
    <source>
        <dbReference type="EMBL" id="EFY93002.1"/>
    </source>
</evidence>
<dbReference type="Pfam" id="PF00237">
    <property type="entry name" value="Ribosomal_L22"/>
    <property type="match status" value="1"/>
</dbReference>
<dbReference type="GO" id="GO:0006412">
    <property type="term" value="P:translation"/>
    <property type="evidence" value="ECO:0007669"/>
    <property type="project" value="InterPro"/>
</dbReference>
<evidence type="ECO:0000256" key="5">
    <source>
        <dbReference type="SAM" id="MobiDB-lite"/>
    </source>
</evidence>
<name>E9DTE7_METAQ</name>
<dbReference type="GO" id="GO:0015934">
    <property type="term" value="C:large ribosomal subunit"/>
    <property type="evidence" value="ECO:0007669"/>
    <property type="project" value="InterPro"/>
</dbReference>
<dbReference type="eggNOG" id="KOG1711">
    <property type="taxonomic scope" value="Eukaryota"/>
</dbReference>
<feature type="compositionally biased region" description="Low complexity" evidence="5">
    <location>
        <begin position="102"/>
        <end position="112"/>
    </location>
</feature>
<keyword evidence="3 4" id="KW-0687">Ribonucleoprotein</keyword>
<evidence type="ECO:0000256" key="2">
    <source>
        <dbReference type="ARBA" id="ARBA00022980"/>
    </source>
</evidence>
<dbReference type="Gene3D" id="3.90.470.10">
    <property type="entry name" value="Ribosomal protein L22/L17"/>
    <property type="match status" value="1"/>
</dbReference>
<organism evidence="7">
    <name type="scientific">Metarhizium acridum (strain CQMa 102)</name>
    <dbReference type="NCBI Taxonomy" id="655827"/>
    <lineage>
        <taxon>Eukaryota</taxon>
        <taxon>Fungi</taxon>
        <taxon>Dikarya</taxon>
        <taxon>Ascomycota</taxon>
        <taxon>Pezizomycotina</taxon>
        <taxon>Sordariomycetes</taxon>
        <taxon>Hypocreomycetidae</taxon>
        <taxon>Hypocreales</taxon>
        <taxon>Clavicipitaceae</taxon>
        <taxon>Metarhizium</taxon>
    </lineage>
</organism>
<dbReference type="SUPFAM" id="SSF54843">
    <property type="entry name" value="Ribosomal protein L22"/>
    <property type="match status" value="1"/>
</dbReference>
<evidence type="ECO:0000256" key="4">
    <source>
        <dbReference type="RuleBase" id="RU004005"/>
    </source>
</evidence>
<feature type="region of interest" description="Disordered" evidence="5">
    <location>
        <begin position="97"/>
        <end position="124"/>
    </location>
</feature>
<evidence type="ECO:0000313" key="7">
    <source>
        <dbReference type="Proteomes" id="UP000002499"/>
    </source>
</evidence>
<evidence type="ECO:0000256" key="1">
    <source>
        <dbReference type="ARBA" id="ARBA00009451"/>
    </source>
</evidence>
<dbReference type="OrthoDB" id="416470at2759"/>
<feature type="region of interest" description="Disordered" evidence="5">
    <location>
        <begin position="1"/>
        <end position="27"/>
    </location>
</feature>
<dbReference type="FunFam" id="3.90.470.10:FF:000017">
    <property type="entry name" value="54S ribosomal protein L22, mitochondrial"/>
    <property type="match status" value="1"/>
</dbReference>
<gene>
    <name evidence="6" type="ORF">MAC_00785</name>
</gene>
<reference evidence="6 7" key="1">
    <citation type="journal article" date="2011" name="PLoS Genet.">
        <title>Genome sequencing and comparative transcriptomics of the model entomopathogenic fungi Metarhizium anisopliae and M. acridum.</title>
        <authorList>
            <person name="Gao Q."/>
            <person name="Jin K."/>
            <person name="Ying S.H."/>
            <person name="Zhang Y."/>
            <person name="Xiao G."/>
            <person name="Shang Y."/>
            <person name="Duan Z."/>
            <person name="Hu X."/>
            <person name="Xie X.Q."/>
            <person name="Zhou G."/>
            <person name="Peng G."/>
            <person name="Luo Z."/>
            <person name="Huang W."/>
            <person name="Wang B."/>
            <person name="Fang W."/>
            <person name="Wang S."/>
            <person name="Zhong Y."/>
            <person name="Ma L.J."/>
            <person name="St Leger R.J."/>
            <person name="Zhao G.P."/>
            <person name="Pei Y."/>
            <person name="Feng M.G."/>
            <person name="Xia Y."/>
            <person name="Wang C."/>
        </authorList>
    </citation>
    <scope>NUCLEOTIDE SEQUENCE [LARGE SCALE GENOMIC DNA]</scope>
    <source>
        <strain evidence="6 7">CQMa 102</strain>
    </source>
</reference>